<evidence type="ECO:0000313" key="2">
    <source>
        <dbReference type="EMBL" id="VFK79595.1"/>
    </source>
</evidence>
<dbReference type="EMBL" id="CAADHB010000056">
    <property type="protein sequence ID" value="VFK79595.1"/>
    <property type="molecule type" value="Genomic_DNA"/>
</dbReference>
<sequence length="1262" mass="142496">MKITASRIAQWADTHAKQAQDQLPRLIRRLCFDPEASREISFPAGDSIYRPGWDGVLSSKKGNAWMPAGASRWEMGCDKEPTTKANGDYRKRTKATSEEERSDCTFVFVTPRRWTKKFHWIAEQRAKGEWKDVRAHDADDLEQWLEQTPAVALQFAEELGLIGPGVESLRRHWDAWSGQCKPPITFEAFLTDRASARDTLAEKIQSITAQPDSSPFLAIRADSVEEAAAFAVAVAMASGSSRDQTLVVTEPEGWRYVDANPQLKIAIAARTETAKKPVSRAGLLIIVPHATGDSIMKPATGEDELVLERPDIYQFEQALIAMGVEESDAHRYALNTGRSWTVFRRQQAVNPAIRHPAWLDKSQSASLTLVCLLGAWLDDNSADRQVVERLANRPYEEIERDLRELAIRDDAPVLHIGKVWKAKSPLELLTLFGNRITRSQLDRFFSIAEDLLSIPDPQLELPDEERWMANIHGKAHPYSDFLFDSICDSLIKLAVRGPEQTGLDRLNIEGRVTGLVRELLHDAHGERWLSLASFLPALAEAAPETFLRAVEKSLSRPDAPVTRLILETSDSGSTGRCWHCDLLWALETLAWAPQRLARVALILARLSHVPMKGNWVNTPFESLFGLFRSWLPRTAADLSARIQVLDLLITKEEEVAFGVLKGLLKDGRQVAHPSSRPKWREDDAGAGHSVTNAEMYGMINAARERILRLSGGNADRIAALLRTKLRHSQDLPKILPLMGSFTETQATDENREVLRAALRERIRWHRNYDKSSAAELNEWLGPVEALYERLAPRDLVIRHRWLFNDHWMNLLSQEPEDLQEKDKILARTRTSALTGIYRTHGMTGIETLIAACTEPHIVGTTLAETAWRDEISWPEWIAEKGEGFAAGASMTRCISGFLFAISQPASNDLLRKVIALGERQGWDADKFARFLLLARVEPETWRLAEDCGSEIHRAYWQSIRLYLSPHGENPEFVLERLLEAKRPRTALQYCKVSFKEVAPHLIFTILQQVLYEGDVDGPPIDSVYLANMLEWLEKSNEIKKAELIQIEFGLFPALEYRQESRAAALYEGIMSEPTLFTELIRLCYKPRHGERKKAPTEEDRIAAEHAWEILHACERLPGTRSDGSINGEELTRFIDATRELCRKADRLEVCDSTLGQILAHAPEDEDGAWPCAPVRDLLERPELEEMRQGFDIGTCNKRGVTVRAHGEGGSQERALAARYRGQAERLHNSHPKVAAMLEGIAEHYEHDGKREDEEANLGKERF</sequence>
<reference evidence="2" key="1">
    <citation type="submission" date="2019-02" db="EMBL/GenBank/DDBJ databases">
        <authorList>
            <person name="Gruber-Vodicka R. H."/>
            <person name="Seah K. B. B."/>
        </authorList>
    </citation>
    <scope>NUCLEOTIDE SEQUENCE</scope>
    <source>
        <strain evidence="2">BECK_S127</strain>
    </source>
</reference>
<proteinExistence type="predicted"/>
<evidence type="ECO:0000256" key="1">
    <source>
        <dbReference type="SAM" id="MobiDB-lite"/>
    </source>
</evidence>
<accession>A0A451BMR3</accession>
<gene>
    <name evidence="2" type="ORF">BECKSD772D_GA0070982_10566</name>
</gene>
<protein>
    <submittedName>
        <fullName evidence="2">Uncharacterized protein</fullName>
    </submittedName>
</protein>
<name>A0A451BMR3_9GAMM</name>
<dbReference type="AlphaFoldDB" id="A0A451BMR3"/>
<organism evidence="2">
    <name type="scientific">Candidatus Kentrum sp. SD</name>
    <dbReference type="NCBI Taxonomy" id="2126332"/>
    <lineage>
        <taxon>Bacteria</taxon>
        <taxon>Pseudomonadati</taxon>
        <taxon>Pseudomonadota</taxon>
        <taxon>Gammaproteobacteria</taxon>
        <taxon>Candidatus Kentrum</taxon>
    </lineage>
</organism>
<feature type="region of interest" description="Disordered" evidence="1">
    <location>
        <begin position="75"/>
        <end position="95"/>
    </location>
</feature>